<evidence type="ECO:0000256" key="2">
    <source>
        <dbReference type="ARBA" id="ARBA00022771"/>
    </source>
</evidence>
<dbReference type="GO" id="GO:0008270">
    <property type="term" value="F:zinc ion binding"/>
    <property type="evidence" value="ECO:0007669"/>
    <property type="project" value="UniProtKB-KW"/>
</dbReference>
<keyword evidence="2" id="KW-0863">Zinc-finger</keyword>
<feature type="compositionally biased region" description="Basic and acidic residues" evidence="4">
    <location>
        <begin position="766"/>
        <end position="777"/>
    </location>
</feature>
<feature type="region of interest" description="Disordered" evidence="4">
    <location>
        <begin position="865"/>
        <end position="893"/>
    </location>
</feature>
<dbReference type="Gene3D" id="3.30.40.100">
    <property type="match status" value="1"/>
</dbReference>
<feature type="region of interest" description="Disordered" evidence="4">
    <location>
        <begin position="435"/>
        <end position="496"/>
    </location>
</feature>
<keyword evidence="3" id="KW-0862">Zinc</keyword>
<evidence type="ECO:0000256" key="1">
    <source>
        <dbReference type="ARBA" id="ARBA00022723"/>
    </source>
</evidence>
<evidence type="ECO:0000256" key="3">
    <source>
        <dbReference type="ARBA" id="ARBA00022833"/>
    </source>
</evidence>
<feature type="region of interest" description="Disordered" evidence="4">
    <location>
        <begin position="379"/>
        <end position="403"/>
    </location>
</feature>
<reference evidence="6" key="1">
    <citation type="submission" date="2018-01" db="EMBL/GenBank/DDBJ databases">
        <authorList>
            <person name="Mao J.F."/>
        </authorList>
    </citation>
    <scope>NUCLEOTIDE SEQUENCE</scope>
    <source>
        <strain evidence="6">Huo1</strain>
        <tissue evidence="6">Leaf</tissue>
    </source>
</reference>
<protein>
    <recommendedName>
        <fullName evidence="5">CW-type domain-containing protein</fullName>
    </recommendedName>
</protein>
<feature type="compositionally biased region" description="Polar residues" evidence="4">
    <location>
        <begin position="1167"/>
        <end position="1177"/>
    </location>
</feature>
<feature type="region of interest" description="Disordered" evidence="4">
    <location>
        <begin position="740"/>
        <end position="809"/>
    </location>
</feature>
<feature type="region of interest" description="Disordered" evidence="4">
    <location>
        <begin position="1042"/>
        <end position="1209"/>
    </location>
</feature>
<feature type="compositionally biased region" description="Polar residues" evidence="4">
    <location>
        <begin position="1124"/>
        <end position="1135"/>
    </location>
</feature>
<feature type="compositionally biased region" description="Basic residues" evidence="4">
    <location>
        <begin position="440"/>
        <end position="450"/>
    </location>
</feature>
<gene>
    <name evidence="6" type="ORF">SASPL_112369</name>
</gene>
<feature type="region of interest" description="Disordered" evidence="4">
    <location>
        <begin position="72"/>
        <end position="151"/>
    </location>
</feature>
<feature type="domain" description="CW-type" evidence="5">
    <location>
        <begin position="567"/>
        <end position="620"/>
    </location>
</feature>
<dbReference type="EMBL" id="PNBA02000004">
    <property type="protein sequence ID" value="KAG6428120.1"/>
    <property type="molecule type" value="Genomic_DNA"/>
</dbReference>
<feature type="compositionally biased region" description="Polar residues" evidence="4">
    <location>
        <begin position="72"/>
        <end position="89"/>
    </location>
</feature>
<feature type="region of interest" description="Disordered" evidence="4">
    <location>
        <begin position="659"/>
        <end position="701"/>
    </location>
</feature>
<evidence type="ECO:0000313" key="6">
    <source>
        <dbReference type="EMBL" id="KAG6428120.1"/>
    </source>
</evidence>
<proteinExistence type="predicted"/>
<sequence length="1495" mass="164983">MIQEPELEEGETCYYNDDATTDPDVALSYIGEKVQSILGHLQKDFEGGVCAENLGAKFGGYGSFLPTYQRSPSIWSQPKSPPRVQNSHLPISPSACPEGPAPKSVTRLTQGDDASSPSVRSSRQKATLSSGKVAETFTGKSEPPSSKLGHLLDQRTLKVRIKVGPERVARYNAQIHSLGLTSPSSSEGNSQDESNELLLETRETLTESPAYMLEMMTSFPTSDGPLLSPLCEDLLNLTKERECKLESEYKVAPENSAMSIKILNNDVLGGKKTKAADDNWRDNREYLDGCEQKNLHSDILECNTQAIHDFRCKSLPDKVENLDNNTLNNKRRESMNGENRQAVSGHSLQDVSFGHTSFQSHGKCENLESRCTSPEKIEEHMATTSQKDVSVDHGKSRGKGSYPTCKAYSEGEMVEKAIDDSTLKTGPPVVSLAVEGGKNSKVRHSSGKKALKSDSFRDGDRAVPKKKSSGRKDANLDRKDAVQTSLDPTRNPTHLSDRAFVNSPMNFNLDDVKAKAAPADKLKERLSDKKYIDVAPSDSHMAEPPAAAVPFKEGTFGGLEQTVVNPMVINEEWVCCDRCETWRLLPYGIDPEQLPEKWVCSMLDWLPGYNRCDISEDETTAALRALYKIPAPQNQHNIQAQANGTMASAATTTAHNFNQNHHNFASDPTKKPKLQKSAVSGSYPLHSKSQMQMPLTDSEHGGGMKDVKLALARGNFTNQIDMQHPSNLASGLAKLNKRNGEHLTGADSNPRKKIKQESGRYLQGKEQMKRIKSKDDPTFNNDLVENGHGVTPGFPSKAALRNGTKKSTKKEVISVGPGNIHINVKHGEVMRNLPHNGHLDLETCNAGQVTAKKITLKDNVSAQERKVSINKNKDGDVHRDKKQRVSHNDEDGFRGSRVGDILKRRSVELGDRRYPMDGSIENEQQVKKPKAMMRLTIEDIDELRKDLGCEQLSTAATSSSSKISDSRKNRLSYAEMKGSPVESVSSSPMKMLYQNQVSPMMIDTAGKVDFRFDVAAVSSAKKQEMDKASEFGTFRRRKYGLTMDNGSKFSDSKNKPIKETAINENNRASKHEVVSNMRHPLSGDFSLKSGQNSPVVGKNSIRKLKDSSSEKQPIQRERDKNESEFNNPCRSNAVHQSHKHDPPRRTEPTSALMEPWRGKVRIDLRQGQDSVLPSKQASGPLGPLKKSPMDSRPDNASVLGDTSKYRKGTSNKNVINKEAEKQSLPLDDSLWNKNVSSATTSAALNEAEGVLKEAEELRTHADLIKNSGFSSESNYEYFKASLKFLHGASLLEVCDAEPSKQMETSPMQMYGAAAQLCKICASEYEKGDELPFAALAYKCMEVAYLKVVYCKSSSACRFCQDLQSSLQMVPQGESPSSSASDVDNLHNLAIPDKAALSKGSGPHAANHVIVPRNRPNFVRLLDFTKDVNSAMEAGKKSQDAFAAAHVELKKSQNRDAIDSIKRVIDFSFQDVEELVRLVWLAFNSINHQGLRGDRD</sequence>
<evidence type="ECO:0000256" key="4">
    <source>
        <dbReference type="SAM" id="MobiDB-lite"/>
    </source>
</evidence>
<keyword evidence="1" id="KW-0479">Metal-binding</keyword>
<feature type="compositionally biased region" description="Basic and acidic residues" evidence="4">
    <location>
        <begin position="1103"/>
        <end position="1123"/>
    </location>
</feature>
<keyword evidence="7" id="KW-1185">Reference proteome</keyword>
<evidence type="ECO:0000313" key="7">
    <source>
        <dbReference type="Proteomes" id="UP000298416"/>
    </source>
</evidence>
<dbReference type="Pfam" id="PF24756">
    <property type="entry name" value="THD_CWZF3-5-7"/>
    <property type="match status" value="1"/>
</dbReference>
<feature type="compositionally biased region" description="Basic and acidic residues" evidence="4">
    <location>
        <begin position="865"/>
        <end position="879"/>
    </location>
</feature>
<feature type="compositionally biased region" description="Basic and acidic residues" evidence="4">
    <location>
        <begin position="451"/>
        <end position="463"/>
    </location>
</feature>
<feature type="compositionally biased region" description="Polar residues" evidence="4">
    <location>
        <begin position="482"/>
        <end position="494"/>
    </location>
</feature>
<dbReference type="PANTHER" id="PTHR46524:SF12">
    <property type="entry name" value="CW-TYPE DOMAIN-CONTAINING PROTEIN"/>
    <property type="match status" value="1"/>
</dbReference>
<dbReference type="PANTHER" id="PTHR46524">
    <property type="entry name" value="CW-TYPE ZINC FINGER"/>
    <property type="match status" value="1"/>
</dbReference>
<dbReference type="PROSITE" id="PS51050">
    <property type="entry name" value="ZF_CW"/>
    <property type="match status" value="1"/>
</dbReference>
<accession>A0A8X8YDR7</accession>
<name>A0A8X8YDR7_SALSN</name>
<reference evidence="6" key="2">
    <citation type="submission" date="2020-08" db="EMBL/GenBank/DDBJ databases">
        <title>Plant Genome Project.</title>
        <authorList>
            <person name="Zhang R.-G."/>
        </authorList>
    </citation>
    <scope>NUCLEOTIDE SEQUENCE</scope>
    <source>
        <strain evidence="6">Huo1</strain>
        <tissue evidence="6">Leaf</tissue>
    </source>
</reference>
<feature type="compositionally biased region" description="Polar residues" evidence="4">
    <location>
        <begin position="106"/>
        <end position="130"/>
    </location>
</feature>
<dbReference type="InterPro" id="IPR011124">
    <property type="entry name" value="Znf_CW"/>
</dbReference>
<dbReference type="InterPro" id="IPR056406">
    <property type="entry name" value="THD_CWZF3/5/7"/>
</dbReference>
<feature type="compositionally biased region" description="Basic and acidic residues" evidence="4">
    <location>
        <begin position="1156"/>
        <end position="1166"/>
    </location>
</feature>
<dbReference type="Proteomes" id="UP000298416">
    <property type="component" value="Unassembled WGS sequence"/>
</dbReference>
<dbReference type="OrthoDB" id="757982at2759"/>
<dbReference type="Pfam" id="PF07496">
    <property type="entry name" value="zf-CW"/>
    <property type="match status" value="1"/>
</dbReference>
<dbReference type="InterPro" id="IPR055300">
    <property type="entry name" value="CWZF3/5/7"/>
</dbReference>
<organism evidence="6">
    <name type="scientific">Salvia splendens</name>
    <name type="common">Scarlet sage</name>
    <dbReference type="NCBI Taxonomy" id="180675"/>
    <lineage>
        <taxon>Eukaryota</taxon>
        <taxon>Viridiplantae</taxon>
        <taxon>Streptophyta</taxon>
        <taxon>Embryophyta</taxon>
        <taxon>Tracheophyta</taxon>
        <taxon>Spermatophyta</taxon>
        <taxon>Magnoliopsida</taxon>
        <taxon>eudicotyledons</taxon>
        <taxon>Gunneridae</taxon>
        <taxon>Pentapetalae</taxon>
        <taxon>asterids</taxon>
        <taxon>lamiids</taxon>
        <taxon>Lamiales</taxon>
        <taxon>Lamiaceae</taxon>
        <taxon>Nepetoideae</taxon>
        <taxon>Mentheae</taxon>
        <taxon>Salviinae</taxon>
        <taxon>Salvia</taxon>
        <taxon>Salvia subgen. Calosphace</taxon>
        <taxon>core Calosphace</taxon>
    </lineage>
</organism>
<comment type="caution">
    <text evidence="6">The sequence shown here is derived from an EMBL/GenBank/DDBJ whole genome shotgun (WGS) entry which is preliminary data.</text>
</comment>
<evidence type="ECO:0000259" key="5">
    <source>
        <dbReference type="PROSITE" id="PS51050"/>
    </source>
</evidence>
<feature type="compositionally biased region" description="Basic and acidic residues" evidence="4">
    <location>
        <begin position="470"/>
        <end position="481"/>
    </location>
</feature>